<evidence type="ECO:0000256" key="4">
    <source>
        <dbReference type="ARBA" id="ARBA00022989"/>
    </source>
</evidence>
<evidence type="ECO:0000256" key="7">
    <source>
        <dbReference type="SAM" id="Phobius"/>
    </source>
</evidence>
<feature type="transmembrane region" description="Helical" evidence="7">
    <location>
        <begin position="254"/>
        <end position="284"/>
    </location>
</feature>
<dbReference type="EMBL" id="JBHRWR010000009">
    <property type="protein sequence ID" value="MFC3574609.1"/>
    <property type="molecule type" value="Genomic_DNA"/>
</dbReference>
<dbReference type="InterPro" id="IPR050250">
    <property type="entry name" value="Macrolide_Exporter_MacB"/>
</dbReference>
<evidence type="ECO:0000256" key="5">
    <source>
        <dbReference type="ARBA" id="ARBA00023136"/>
    </source>
</evidence>
<keyword evidence="2" id="KW-1003">Cell membrane</keyword>
<dbReference type="Proteomes" id="UP001595701">
    <property type="component" value="Unassembled WGS sequence"/>
</dbReference>
<feature type="domain" description="ABC3 transporter permease C-terminal" evidence="8">
    <location>
        <begin position="665"/>
        <end position="779"/>
    </location>
</feature>
<evidence type="ECO:0000256" key="1">
    <source>
        <dbReference type="ARBA" id="ARBA00004651"/>
    </source>
</evidence>
<name>A0ABV7SFF2_9ACTN</name>
<evidence type="ECO:0000256" key="3">
    <source>
        <dbReference type="ARBA" id="ARBA00022692"/>
    </source>
</evidence>
<keyword evidence="5 7" id="KW-0472">Membrane</keyword>
<sequence>MSALGRVVRAGVGRRRVQTAAMVLTTLMAVTASVLAAGVLVASQAPFDRAFAEQRGAHLTAQFDGTKVTAAKLAATARASGVTAAAGPFLTLSVRPRTASDSDALPAGVDLPPLTVAGRADAADPVDRVDLVEGTWATGPGQIVVAYDEVPVEPGARLTLPDAPGSPTLTVVGVARSVTGTADAWVTPAQAEALTATGGPLTYEMLYRFRHAGTDAQMAADRATITAAVPKGAMTGAHSYLTVRQQQTANAMAFVPFLAAFGVLGLLLSTLVIGIVVSGAVGAATRRIGILKSLGFTPAQVVRAYIGQALIPAAVGCALGLVLGNLLAVPVLGEVGTAFHGPSASISVWIDVVVPATALAMVAGAALVPALRAGRLRTVEAITVGRTPDAGRGRLARRLTGRLPLPRAVSLGLANPFARPARSATTAAAVAFGTATVTFGVGLALTLGAVQEGRMLDSAGSVVVATGGGQAPPGAQAVPADGGSDTQKADPAQVTAVLRAQQGTSRFYGTTRAEASASGITGPTTVVAYQGDASWAAPKMVSGSWLDGPGQAVVTSRFLKAAGIRIGDKVTLTEQGRHASVRIVGEAFFTEGEGMELLTPASTLAALGLDAKPGRYEVETEPGTDPAQYLASLNRALDPVGAVASADTSDTSSVITAMDTLIGLLTLMLVAVAGLGVLNTVVLETRDRVHDLGVLKALGMAPRQTVTMVVTSVAGIGLLAGAAGVPAGVALHRYVTPLMGKAVGMTLPTSDIAVYHALQLAMLALGGLLIAVTGALLPAGWAARKDTATALRSE</sequence>
<feature type="domain" description="ABC3 transporter permease C-terminal" evidence="8">
    <location>
        <begin position="260"/>
        <end position="373"/>
    </location>
</feature>
<comment type="subcellular location">
    <subcellularLocation>
        <location evidence="1">Cell membrane</location>
        <topology evidence="1">Multi-pass membrane protein</topology>
    </subcellularLocation>
</comment>
<evidence type="ECO:0000313" key="9">
    <source>
        <dbReference type="EMBL" id="MFC3574609.1"/>
    </source>
</evidence>
<keyword evidence="10" id="KW-1185">Reference proteome</keyword>
<keyword evidence="4 7" id="KW-1133">Transmembrane helix</keyword>
<reference evidence="10" key="1">
    <citation type="journal article" date="2019" name="Int. J. Syst. Evol. Microbiol.">
        <title>The Global Catalogue of Microorganisms (GCM) 10K type strain sequencing project: providing services to taxonomists for standard genome sequencing and annotation.</title>
        <authorList>
            <consortium name="The Broad Institute Genomics Platform"/>
            <consortium name="The Broad Institute Genome Sequencing Center for Infectious Disease"/>
            <person name="Wu L."/>
            <person name="Ma J."/>
        </authorList>
    </citation>
    <scope>NUCLEOTIDE SEQUENCE [LARGE SCALE GENOMIC DNA]</scope>
    <source>
        <strain evidence="10">CGMCC 4.7035</strain>
    </source>
</reference>
<evidence type="ECO:0000256" key="2">
    <source>
        <dbReference type="ARBA" id="ARBA00022475"/>
    </source>
</evidence>
<evidence type="ECO:0000313" key="10">
    <source>
        <dbReference type="Proteomes" id="UP001595701"/>
    </source>
</evidence>
<dbReference type="PANTHER" id="PTHR30572">
    <property type="entry name" value="MEMBRANE COMPONENT OF TRANSPORTER-RELATED"/>
    <property type="match status" value="1"/>
</dbReference>
<gene>
    <name evidence="9" type="ORF">ACFOZ0_15275</name>
</gene>
<dbReference type="Pfam" id="PF02687">
    <property type="entry name" value="FtsX"/>
    <property type="match status" value="2"/>
</dbReference>
<feature type="transmembrane region" description="Helical" evidence="7">
    <location>
        <begin position="706"/>
        <end position="732"/>
    </location>
</feature>
<comment type="caution">
    <text evidence="9">The sequence shown here is derived from an EMBL/GenBank/DDBJ whole genome shotgun (WGS) entry which is preliminary data.</text>
</comment>
<proteinExistence type="inferred from homology"/>
<feature type="transmembrane region" description="Helical" evidence="7">
    <location>
        <begin position="427"/>
        <end position="450"/>
    </location>
</feature>
<dbReference type="InterPro" id="IPR003838">
    <property type="entry name" value="ABC3_permease_C"/>
</dbReference>
<accession>A0ABV7SFF2</accession>
<dbReference type="PANTHER" id="PTHR30572:SF4">
    <property type="entry name" value="ABC TRANSPORTER PERMEASE YTRF"/>
    <property type="match status" value="1"/>
</dbReference>
<dbReference type="RefSeq" id="WP_310769446.1">
    <property type="nucleotide sequence ID" value="NZ_JBHRWR010000009.1"/>
</dbReference>
<evidence type="ECO:0000256" key="6">
    <source>
        <dbReference type="ARBA" id="ARBA00038076"/>
    </source>
</evidence>
<keyword evidence="3 7" id="KW-0812">Transmembrane</keyword>
<protein>
    <submittedName>
        <fullName evidence="9">ABC transporter permease</fullName>
    </submittedName>
</protein>
<feature type="transmembrane region" description="Helical" evidence="7">
    <location>
        <begin position="752"/>
        <end position="777"/>
    </location>
</feature>
<feature type="transmembrane region" description="Helical" evidence="7">
    <location>
        <begin position="21"/>
        <end position="42"/>
    </location>
</feature>
<comment type="similarity">
    <text evidence="6">Belongs to the ABC-4 integral membrane protein family.</text>
</comment>
<feature type="transmembrane region" description="Helical" evidence="7">
    <location>
        <begin position="661"/>
        <end position="685"/>
    </location>
</feature>
<feature type="transmembrane region" description="Helical" evidence="7">
    <location>
        <begin position="305"/>
        <end position="328"/>
    </location>
</feature>
<organism evidence="9 10">
    <name type="scientific">Streptomyces yaanensis</name>
    <dbReference type="NCBI Taxonomy" id="1142239"/>
    <lineage>
        <taxon>Bacteria</taxon>
        <taxon>Bacillati</taxon>
        <taxon>Actinomycetota</taxon>
        <taxon>Actinomycetes</taxon>
        <taxon>Kitasatosporales</taxon>
        <taxon>Streptomycetaceae</taxon>
        <taxon>Streptomyces</taxon>
    </lineage>
</organism>
<evidence type="ECO:0000259" key="8">
    <source>
        <dbReference type="Pfam" id="PF02687"/>
    </source>
</evidence>
<feature type="transmembrane region" description="Helical" evidence="7">
    <location>
        <begin position="348"/>
        <end position="368"/>
    </location>
</feature>